<accession>A0A9P8RGG6</accession>
<comment type="similarity">
    <text evidence="1">Belongs to the universal ribosomal protein uS8 family.</text>
</comment>
<keyword evidence="3" id="KW-0687">Ribonucleoprotein</keyword>
<evidence type="ECO:0000256" key="3">
    <source>
        <dbReference type="ARBA" id="ARBA00023274"/>
    </source>
</evidence>
<dbReference type="FunFam" id="3.30.1370.30:FF:000006">
    <property type="entry name" value="40S ribosomal protein S8"/>
    <property type="match status" value="1"/>
</dbReference>
<protein>
    <submittedName>
        <fullName evidence="4">Mitochondrial 37S ribosomal protein S8</fullName>
    </submittedName>
</protein>
<dbReference type="Proteomes" id="UP000758603">
    <property type="component" value="Unassembled WGS sequence"/>
</dbReference>
<keyword evidence="2 4" id="KW-0689">Ribosomal protein</keyword>
<name>A0A9P8RGG6_9PEZI</name>
<evidence type="ECO:0000256" key="2">
    <source>
        <dbReference type="ARBA" id="ARBA00022980"/>
    </source>
</evidence>
<dbReference type="InterPro" id="IPR035987">
    <property type="entry name" value="Ribosomal_uS8_sf"/>
</dbReference>
<dbReference type="GeneID" id="70133066"/>
<dbReference type="GO" id="GO:1990904">
    <property type="term" value="C:ribonucleoprotein complex"/>
    <property type="evidence" value="ECO:0007669"/>
    <property type="project" value="UniProtKB-KW"/>
</dbReference>
<dbReference type="GO" id="GO:0003735">
    <property type="term" value="F:structural constituent of ribosome"/>
    <property type="evidence" value="ECO:0007669"/>
    <property type="project" value="InterPro"/>
</dbReference>
<dbReference type="GO" id="GO:0005840">
    <property type="term" value="C:ribosome"/>
    <property type="evidence" value="ECO:0007669"/>
    <property type="project" value="UniProtKB-KW"/>
</dbReference>
<reference evidence="4" key="1">
    <citation type="journal article" date="2021" name="Nat. Commun.">
        <title>Genetic determinants of endophytism in the Arabidopsis root mycobiome.</title>
        <authorList>
            <person name="Mesny F."/>
            <person name="Miyauchi S."/>
            <person name="Thiergart T."/>
            <person name="Pickel B."/>
            <person name="Atanasova L."/>
            <person name="Karlsson M."/>
            <person name="Huettel B."/>
            <person name="Barry K.W."/>
            <person name="Haridas S."/>
            <person name="Chen C."/>
            <person name="Bauer D."/>
            <person name="Andreopoulos W."/>
            <person name="Pangilinan J."/>
            <person name="LaButti K."/>
            <person name="Riley R."/>
            <person name="Lipzen A."/>
            <person name="Clum A."/>
            <person name="Drula E."/>
            <person name="Henrissat B."/>
            <person name="Kohler A."/>
            <person name="Grigoriev I.V."/>
            <person name="Martin F.M."/>
            <person name="Hacquard S."/>
        </authorList>
    </citation>
    <scope>NUCLEOTIDE SEQUENCE</scope>
    <source>
        <strain evidence="4">MPI-SDFR-AT-0073</strain>
    </source>
</reference>
<dbReference type="InterPro" id="IPR000630">
    <property type="entry name" value="Ribosomal_uS8"/>
</dbReference>
<dbReference type="Pfam" id="PF00410">
    <property type="entry name" value="Ribosomal_S8"/>
    <property type="match status" value="1"/>
</dbReference>
<keyword evidence="5" id="KW-1185">Reference proteome</keyword>
<dbReference type="RefSeq" id="XP_045951873.1">
    <property type="nucleotide sequence ID" value="XM_046104175.1"/>
</dbReference>
<evidence type="ECO:0000256" key="1">
    <source>
        <dbReference type="ARBA" id="ARBA00006471"/>
    </source>
</evidence>
<evidence type="ECO:0000313" key="5">
    <source>
        <dbReference type="Proteomes" id="UP000758603"/>
    </source>
</evidence>
<organism evidence="4 5">
    <name type="scientific">Truncatella angustata</name>
    <dbReference type="NCBI Taxonomy" id="152316"/>
    <lineage>
        <taxon>Eukaryota</taxon>
        <taxon>Fungi</taxon>
        <taxon>Dikarya</taxon>
        <taxon>Ascomycota</taxon>
        <taxon>Pezizomycotina</taxon>
        <taxon>Sordariomycetes</taxon>
        <taxon>Xylariomycetidae</taxon>
        <taxon>Amphisphaeriales</taxon>
        <taxon>Sporocadaceae</taxon>
        <taxon>Truncatella</taxon>
    </lineage>
</organism>
<dbReference type="EMBL" id="JAGPXC010000011">
    <property type="protein sequence ID" value="KAH6645359.1"/>
    <property type="molecule type" value="Genomic_DNA"/>
</dbReference>
<dbReference type="Gene3D" id="3.30.1370.30">
    <property type="match status" value="1"/>
</dbReference>
<proteinExistence type="inferred from homology"/>
<evidence type="ECO:0000313" key="4">
    <source>
        <dbReference type="EMBL" id="KAH6645359.1"/>
    </source>
</evidence>
<dbReference type="SUPFAM" id="SSF56047">
    <property type="entry name" value="Ribosomal protein S8"/>
    <property type="match status" value="1"/>
</dbReference>
<sequence>MTLQHLAHLCSHLQNASKARLGLTSTPWNTANLSLLLSLQKTGFLSFVTRGGAVPPDPAALSTYEPEPLNTSTVARQRLWVGLKYSNNEPVMRSLRVISKPTRPVTAQLDHLERLARGWDAGPTRLIQQGLNLGECMYVSTPRGVMEVREAVERKMGGLLLCRVSP</sequence>
<dbReference type="GO" id="GO:0006412">
    <property type="term" value="P:translation"/>
    <property type="evidence" value="ECO:0007669"/>
    <property type="project" value="InterPro"/>
</dbReference>
<dbReference type="AlphaFoldDB" id="A0A9P8RGG6"/>
<gene>
    <name evidence="4" type="ORF">BKA67DRAFT_584843</name>
</gene>
<comment type="caution">
    <text evidence="4">The sequence shown here is derived from an EMBL/GenBank/DDBJ whole genome shotgun (WGS) entry which is preliminary data.</text>
</comment>
<dbReference type="Gene3D" id="3.30.1490.10">
    <property type="match status" value="1"/>
</dbReference>
<dbReference type="OrthoDB" id="409928at2759"/>